<accession>A0A848DN81</accession>
<gene>
    <name evidence="4" type="ORF">HF519_20055</name>
</gene>
<organism evidence="4 5">
    <name type="scientific">Pseudonocardia bannensis</name>
    <dbReference type="NCBI Taxonomy" id="630973"/>
    <lineage>
        <taxon>Bacteria</taxon>
        <taxon>Bacillati</taxon>
        <taxon>Actinomycetota</taxon>
        <taxon>Actinomycetes</taxon>
        <taxon>Pseudonocardiales</taxon>
        <taxon>Pseudonocardiaceae</taxon>
        <taxon>Pseudonocardia</taxon>
    </lineage>
</organism>
<dbReference type="PROSITE" id="PS51462">
    <property type="entry name" value="NUDIX"/>
    <property type="match status" value="1"/>
</dbReference>
<comment type="cofactor">
    <cofactor evidence="1">
        <name>Mg(2+)</name>
        <dbReference type="ChEBI" id="CHEBI:18420"/>
    </cofactor>
</comment>
<proteinExistence type="predicted"/>
<dbReference type="Proteomes" id="UP000586918">
    <property type="component" value="Unassembled WGS sequence"/>
</dbReference>
<feature type="domain" description="Nudix hydrolase" evidence="3">
    <location>
        <begin position="4"/>
        <end position="129"/>
    </location>
</feature>
<keyword evidence="5" id="KW-1185">Reference proteome</keyword>
<dbReference type="EMBL" id="JAAXKZ010000083">
    <property type="protein sequence ID" value="NMH93824.1"/>
    <property type="molecule type" value="Genomic_DNA"/>
</dbReference>
<name>A0A848DN81_9PSEU</name>
<dbReference type="GO" id="GO:0016787">
    <property type="term" value="F:hydrolase activity"/>
    <property type="evidence" value="ECO:0007669"/>
    <property type="project" value="UniProtKB-KW"/>
</dbReference>
<keyword evidence="2" id="KW-0378">Hydrolase</keyword>
<dbReference type="InterPro" id="IPR020084">
    <property type="entry name" value="NUDIX_hydrolase_CS"/>
</dbReference>
<dbReference type="Gene3D" id="3.90.79.10">
    <property type="entry name" value="Nucleoside Triphosphate Pyrophosphohydrolase"/>
    <property type="match status" value="1"/>
</dbReference>
<dbReference type="AlphaFoldDB" id="A0A848DN81"/>
<dbReference type="InterPro" id="IPR000086">
    <property type="entry name" value="NUDIX_hydrolase_dom"/>
</dbReference>
<evidence type="ECO:0000313" key="4">
    <source>
        <dbReference type="EMBL" id="NMH93824.1"/>
    </source>
</evidence>
<dbReference type="CDD" id="cd04690">
    <property type="entry name" value="NUDIX_Hydrolase"/>
    <property type="match status" value="1"/>
</dbReference>
<comment type="caution">
    <text evidence="4">The sequence shown here is derived from an EMBL/GenBank/DDBJ whole genome shotgun (WGS) entry which is preliminary data.</text>
</comment>
<evidence type="ECO:0000259" key="3">
    <source>
        <dbReference type="PROSITE" id="PS51462"/>
    </source>
</evidence>
<dbReference type="PANTHER" id="PTHR43046:SF14">
    <property type="entry name" value="MUTT_NUDIX FAMILY PROTEIN"/>
    <property type="match status" value="1"/>
</dbReference>
<evidence type="ECO:0000256" key="2">
    <source>
        <dbReference type="ARBA" id="ARBA00022801"/>
    </source>
</evidence>
<dbReference type="PANTHER" id="PTHR43046">
    <property type="entry name" value="GDP-MANNOSE MANNOSYL HYDROLASE"/>
    <property type="match status" value="1"/>
</dbReference>
<dbReference type="PROSITE" id="PS00893">
    <property type="entry name" value="NUDIX_BOX"/>
    <property type="match status" value="1"/>
</dbReference>
<evidence type="ECO:0000256" key="1">
    <source>
        <dbReference type="ARBA" id="ARBA00001946"/>
    </source>
</evidence>
<reference evidence="4 5" key="1">
    <citation type="submission" date="2020-04" db="EMBL/GenBank/DDBJ databases">
        <authorList>
            <person name="Klaysubun C."/>
            <person name="Duangmal K."/>
            <person name="Lipun K."/>
        </authorList>
    </citation>
    <scope>NUCLEOTIDE SEQUENCE [LARGE SCALE GENOMIC DNA]</scope>
    <source>
        <strain evidence="4 5">DSM 45300</strain>
    </source>
</reference>
<dbReference type="Pfam" id="PF00293">
    <property type="entry name" value="NUDIX"/>
    <property type="match status" value="1"/>
</dbReference>
<dbReference type="SUPFAM" id="SSF55811">
    <property type="entry name" value="Nudix"/>
    <property type="match status" value="1"/>
</dbReference>
<protein>
    <submittedName>
        <fullName evidence="4">NUDIX domain-containing protein</fullName>
    </submittedName>
</protein>
<dbReference type="InterPro" id="IPR015797">
    <property type="entry name" value="NUDIX_hydrolase-like_dom_sf"/>
</dbReference>
<sequence>MGDGAPLVSVGWLCVRDGRLLVVRTRGRAAYYLPGGKPEAGESLAQALCREVAEELGMTLVAASIGEAFVVHDRAHGLPGRRLQMHCYRADATGEPRPGREIAETAWVGAGERDRCAPAVQQVIGRLLRGDPDGPEPGR</sequence>
<evidence type="ECO:0000313" key="5">
    <source>
        <dbReference type="Proteomes" id="UP000586918"/>
    </source>
</evidence>